<evidence type="ECO:0000313" key="10">
    <source>
        <dbReference type="EMBL" id="RZF22086.1"/>
    </source>
</evidence>
<protein>
    <submittedName>
        <fullName evidence="10">ABC transporter ATP-binding protein</fullName>
    </submittedName>
</protein>
<dbReference type="GO" id="GO:0005524">
    <property type="term" value="F:ATP binding"/>
    <property type="evidence" value="ECO:0007669"/>
    <property type="project" value="UniProtKB-KW"/>
</dbReference>
<evidence type="ECO:0000259" key="9">
    <source>
        <dbReference type="PROSITE" id="PS50929"/>
    </source>
</evidence>
<evidence type="ECO:0000256" key="6">
    <source>
        <dbReference type="ARBA" id="ARBA00023136"/>
    </source>
</evidence>
<dbReference type="InterPro" id="IPR011527">
    <property type="entry name" value="ABC1_TM_dom"/>
</dbReference>
<dbReference type="SUPFAM" id="SSF90123">
    <property type="entry name" value="ABC transporter transmembrane region"/>
    <property type="match status" value="1"/>
</dbReference>
<feature type="domain" description="ABC transmembrane type-1" evidence="9">
    <location>
        <begin position="20"/>
        <end position="291"/>
    </location>
</feature>
<dbReference type="PANTHER" id="PTHR24221:SF654">
    <property type="entry name" value="ATP-BINDING CASSETTE SUB-FAMILY B MEMBER 6"/>
    <property type="match status" value="1"/>
</dbReference>
<dbReference type="InterPro" id="IPR003593">
    <property type="entry name" value="AAA+_ATPase"/>
</dbReference>
<dbReference type="SUPFAM" id="SSF52540">
    <property type="entry name" value="P-loop containing nucleoside triphosphate hydrolases"/>
    <property type="match status" value="1"/>
</dbReference>
<evidence type="ECO:0000256" key="5">
    <source>
        <dbReference type="ARBA" id="ARBA00022989"/>
    </source>
</evidence>
<dbReference type="Pfam" id="PF00005">
    <property type="entry name" value="ABC_tran"/>
    <property type="match status" value="1"/>
</dbReference>
<organism evidence="10 11">
    <name type="scientific">Halobacteriovorax vibrionivorans</name>
    <dbReference type="NCBI Taxonomy" id="2152716"/>
    <lineage>
        <taxon>Bacteria</taxon>
        <taxon>Pseudomonadati</taxon>
        <taxon>Bdellovibrionota</taxon>
        <taxon>Bacteriovoracia</taxon>
        <taxon>Bacteriovoracales</taxon>
        <taxon>Halobacteriovoraceae</taxon>
        <taxon>Halobacteriovorax</taxon>
    </lineage>
</organism>
<feature type="transmembrane region" description="Helical" evidence="7">
    <location>
        <begin position="57"/>
        <end position="77"/>
    </location>
</feature>
<gene>
    <name evidence="10" type="ORF">DAY19_10415</name>
</gene>
<name>A0ABY0IGJ8_9BACT</name>
<comment type="subcellular location">
    <subcellularLocation>
        <location evidence="1">Cell membrane</location>
        <topology evidence="1">Multi-pass membrane protein</topology>
    </subcellularLocation>
</comment>
<dbReference type="PROSITE" id="PS00211">
    <property type="entry name" value="ABC_TRANSPORTER_1"/>
    <property type="match status" value="1"/>
</dbReference>
<feature type="transmembrane region" description="Helical" evidence="7">
    <location>
        <begin position="159"/>
        <end position="177"/>
    </location>
</feature>
<dbReference type="InterPro" id="IPR027417">
    <property type="entry name" value="P-loop_NTPase"/>
</dbReference>
<keyword evidence="6 7" id="KW-0472">Membrane</keyword>
<keyword evidence="3" id="KW-0547">Nucleotide-binding</keyword>
<evidence type="ECO:0000256" key="7">
    <source>
        <dbReference type="SAM" id="Phobius"/>
    </source>
</evidence>
<evidence type="ECO:0000256" key="1">
    <source>
        <dbReference type="ARBA" id="ARBA00004651"/>
    </source>
</evidence>
<keyword evidence="11" id="KW-1185">Reference proteome</keyword>
<keyword evidence="2 7" id="KW-0812">Transmembrane</keyword>
<comment type="caution">
    <text evidence="10">The sequence shown here is derived from an EMBL/GenBank/DDBJ whole genome shotgun (WGS) entry which is preliminary data.</text>
</comment>
<dbReference type="CDD" id="cd18552">
    <property type="entry name" value="ABC_6TM_MsbA_like"/>
    <property type="match status" value="1"/>
</dbReference>
<dbReference type="InterPro" id="IPR036640">
    <property type="entry name" value="ABC1_TM_sf"/>
</dbReference>
<evidence type="ECO:0000256" key="4">
    <source>
        <dbReference type="ARBA" id="ARBA00022840"/>
    </source>
</evidence>
<dbReference type="PANTHER" id="PTHR24221">
    <property type="entry name" value="ATP-BINDING CASSETTE SUB-FAMILY B"/>
    <property type="match status" value="1"/>
</dbReference>
<dbReference type="Gene3D" id="3.40.50.300">
    <property type="entry name" value="P-loop containing nucleotide triphosphate hydrolases"/>
    <property type="match status" value="1"/>
</dbReference>
<dbReference type="InterPro" id="IPR017871">
    <property type="entry name" value="ABC_transporter-like_CS"/>
</dbReference>
<feature type="transmembrane region" description="Helical" evidence="7">
    <location>
        <begin position="132"/>
        <end position="153"/>
    </location>
</feature>
<dbReference type="Gene3D" id="1.20.1560.10">
    <property type="entry name" value="ABC transporter type 1, transmembrane domain"/>
    <property type="match status" value="1"/>
</dbReference>
<evidence type="ECO:0000259" key="8">
    <source>
        <dbReference type="PROSITE" id="PS50893"/>
    </source>
</evidence>
<dbReference type="PROSITE" id="PS50929">
    <property type="entry name" value="ABC_TM1F"/>
    <property type="match status" value="1"/>
</dbReference>
<feature type="transmembrane region" description="Helical" evidence="7">
    <location>
        <begin position="242"/>
        <end position="262"/>
    </location>
</feature>
<accession>A0ABY0IGJ8</accession>
<proteinExistence type="predicted"/>
<evidence type="ECO:0000313" key="11">
    <source>
        <dbReference type="Proteomes" id="UP000443582"/>
    </source>
</evidence>
<dbReference type="Proteomes" id="UP000443582">
    <property type="component" value="Unassembled WGS sequence"/>
</dbReference>
<evidence type="ECO:0000256" key="2">
    <source>
        <dbReference type="ARBA" id="ARBA00022692"/>
    </source>
</evidence>
<dbReference type="InterPro" id="IPR039421">
    <property type="entry name" value="Type_1_exporter"/>
</dbReference>
<reference evidence="11" key="1">
    <citation type="journal article" date="2019" name="Int. J. Syst. Evol. Microbiol.">
        <title>Halobacteriovorax valvorus sp. nov., a novel prokaryotic predator isolated from coastal seawater of China.</title>
        <authorList>
            <person name="Chen M.-X."/>
        </authorList>
    </citation>
    <scope>NUCLEOTIDE SEQUENCE [LARGE SCALE GENOMIC DNA]</scope>
    <source>
        <strain evidence="11">BL9</strain>
    </source>
</reference>
<dbReference type="SMART" id="SM00382">
    <property type="entry name" value="AAA"/>
    <property type="match status" value="1"/>
</dbReference>
<dbReference type="EMBL" id="QDKL01000002">
    <property type="protein sequence ID" value="RZF22086.1"/>
    <property type="molecule type" value="Genomic_DNA"/>
</dbReference>
<keyword evidence="4 10" id="KW-0067">ATP-binding</keyword>
<sequence length="570" mass="64523">MFETIKNIWPLIHRHRLRVIGSMLFGVGMALIKGGQVALIGPLFNKGLSPDSTMEDILSLVGLLCLLALINLPVRFFHFYWMEYSMNDAICEIRTKIYSKIQDIPISFYTTTKQGDVISTILNDTMIYSQGISGIITMVREPVTLIVLLGYAFYIDWQLTLVTFAILPLMLFVFTFFGKRVRAHQEDVQRRLSDMTHIIGEGVGGQKIIKAFNLQDYTRNFFKSYQREFFDFQMKAEVMRQFSHPLVEFITTLTLSAVIVFAQIKISGSSMSTGDFITFIGIMAMIQDPIRKTNDGNLKINQAQAAEKRIFKFLKVENEADPGTQENFELKERISFKNLDFSYGDNQVINNLSFDIEKGEKVALVGLSGSGKSTLINVLLGLYPVKKGSYKIDGVDSSDFTLKGLREYFGLVSQDIFLFNTTIRENLMLDKDVSEEKLEEALKVAHATDYINELPEGLETIIGDRGVRLSGGQAQRLTIARAYLQDNDVFLFDEATSALDNESEKVVQESLNDLAKNKTVVAVAHRLSTIQNYDKIIVLKDGQKIEQGRHEELMALGGEYKKLYELSMRS</sequence>
<dbReference type="RefSeq" id="WP_115362114.1">
    <property type="nucleotide sequence ID" value="NZ_QDKL01000002.1"/>
</dbReference>
<feature type="transmembrane region" description="Helical" evidence="7">
    <location>
        <begin position="20"/>
        <end position="45"/>
    </location>
</feature>
<dbReference type="InterPro" id="IPR003439">
    <property type="entry name" value="ABC_transporter-like_ATP-bd"/>
</dbReference>
<dbReference type="Pfam" id="PF00664">
    <property type="entry name" value="ABC_membrane"/>
    <property type="match status" value="1"/>
</dbReference>
<feature type="domain" description="ABC transporter" evidence="8">
    <location>
        <begin position="334"/>
        <end position="566"/>
    </location>
</feature>
<keyword evidence="5 7" id="KW-1133">Transmembrane helix</keyword>
<evidence type="ECO:0000256" key="3">
    <source>
        <dbReference type="ARBA" id="ARBA00022741"/>
    </source>
</evidence>
<dbReference type="PROSITE" id="PS50893">
    <property type="entry name" value="ABC_TRANSPORTER_2"/>
    <property type="match status" value="1"/>
</dbReference>